<keyword evidence="9" id="KW-1185">Reference proteome</keyword>
<keyword evidence="3" id="KW-1133">Transmembrane helix</keyword>
<dbReference type="Pfam" id="PF11380">
    <property type="entry name" value="Stealth_CR2"/>
    <property type="match status" value="1"/>
</dbReference>
<sequence>MRNLYALLASCISLCTLLYFLKDNPPILIADVASSAFLESSDSFECDIANYDSLRLSAIVYTWVNKSEVCYKKRREDNHLRPERGQDFGELKYSLRSLHTFASFLDGPIFIVTPGQIPAWLDRSNPRIRIIDQDDLLPKDSANLVLPNFDTNVIEQYLYKIPSLSDIFLHMNDDYLYVKSISPHRLFTCGGGIRFLSEMDSIRHVTDPHRSVWLSSVRKTVALTDAHYGGQHVYNFIKHAPYVYSREAFKNLHTKFGKILNQTLSHQERNASDVNIPLLHHIYMQEEGSKLLNIPYEWNPILESEDYKYLRGSEMSQQQLERYLESILDNRVPEVLLALNDAFDDDETSRIIQQFMQQLLPKPAPWELPVEEYSTTLSNYVGDDCTYDRSIIPPPLIEEEHLRRRKHSRATTHPNDNRIHAFLEEVYANEAFEFIPLLGILSGIMSVVIALTLMTNKIIHFKYTEKKQGKRQV</sequence>
<dbReference type="STRING" id="65357.A0A024GAC0"/>
<evidence type="ECO:0000313" key="8">
    <source>
        <dbReference type="EMBL" id="CCI43806.1"/>
    </source>
</evidence>
<evidence type="ECO:0000256" key="3">
    <source>
        <dbReference type="SAM" id="Phobius"/>
    </source>
</evidence>
<dbReference type="InParanoid" id="A0A024GAC0"/>
<accession>A0A024GAC0</accession>
<protein>
    <recommendedName>
        <fullName evidence="10">Stealth protein CR2 conserved region 2 domain-containing protein</fullName>
    </recommendedName>
</protein>
<organism evidence="8 9">
    <name type="scientific">Albugo candida</name>
    <dbReference type="NCBI Taxonomy" id="65357"/>
    <lineage>
        <taxon>Eukaryota</taxon>
        <taxon>Sar</taxon>
        <taxon>Stramenopiles</taxon>
        <taxon>Oomycota</taxon>
        <taxon>Peronosporomycetes</taxon>
        <taxon>Albuginales</taxon>
        <taxon>Albuginaceae</taxon>
        <taxon>Albugo</taxon>
    </lineage>
</organism>
<keyword evidence="3" id="KW-0812">Transmembrane</keyword>
<dbReference type="Pfam" id="PF17103">
    <property type="entry name" value="Stealth_CR4"/>
    <property type="match status" value="1"/>
</dbReference>
<feature type="domain" description="Stealth protein CR4 conserved region 4" evidence="7">
    <location>
        <begin position="326"/>
        <end position="372"/>
    </location>
</feature>
<evidence type="ECO:0000259" key="5">
    <source>
        <dbReference type="Pfam" id="PF11380"/>
    </source>
</evidence>
<gene>
    <name evidence="8" type="ORF">BN9_045900</name>
</gene>
<comment type="caution">
    <text evidence="8">The sequence shown here is derived from an EMBL/GenBank/DDBJ whole genome shotgun (WGS) entry which is preliminary data.</text>
</comment>
<evidence type="ECO:0000256" key="1">
    <source>
        <dbReference type="ARBA" id="ARBA00007583"/>
    </source>
</evidence>
<keyword evidence="3" id="KW-0472">Membrane</keyword>
<evidence type="ECO:0000313" key="9">
    <source>
        <dbReference type="Proteomes" id="UP000053237"/>
    </source>
</evidence>
<keyword evidence="2" id="KW-0808">Transferase</keyword>
<evidence type="ECO:0000256" key="4">
    <source>
        <dbReference type="SAM" id="SignalP"/>
    </source>
</evidence>
<proteinExistence type="inferred from homology"/>
<feature type="transmembrane region" description="Helical" evidence="3">
    <location>
        <begin position="434"/>
        <end position="454"/>
    </location>
</feature>
<feature type="chain" id="PRO_5005404600" description="Stealth protein CR2 conserved region 2 domain-containing protein" evidence="4">
    <location>
        <begin position="18"/>
        <end position="473"/>
    </location>
</feature>
<comment type="similarity">
    <text evidence="1">Belongs to the stealth family.</text>
</comment>
<dbReference type="AlphaFoldDB" id="A0A024GAC0"/>
<dbReference type="Proteomes" id="UP000053237">
    <property type="component" value="Unassembled WGS sequence"/>
</dbReference>
<evidence type="ECO:0000259" key="7">
    <source>
        <dbReference type="Pfam" id="PF17103"/>
    </source>
</evidence>
<feature type="domain" description="Stealth protein CR2 conserved region 2" evidence="5">
    <location>
        <begin position="85"/>
        <end position="192"/>
    </location>
</feature>
<dbReference type="InterPro" id="IPR047141">
    <property type="entry name" value="Stealth"/>
</dbReference>
<dbReference type="GO" id="GO:0005794">
    <property type="term" value="C:Golgi apparatus"/>
    <property type="evidence" value="ECO:0007669"/>
    <property type="project" value="TreeGrafter"/>
</dbReference>
<dbReference type="Pfam" id="PF17102">
    <property type="entry name" value="Stealth_CR3"/>
    <property type="match status" value="1"/>
</dbReference>
<feature type="domain" description="Stealth protein CR3 conserved region 3" evidence="6">
    <location>
        <begin position="238"/>
        <end position="286"/>
    </location>
</feature>
<dbReference type="PANTHER" id="PTHR24045">
    <property type="match status" value="1"/>
</dbReference>
<dbReference type="InterPro" id="IPR031357">
    <property type="entry name" value="Stealth_CR3"/>
</dbReference>
<dbReference type="InterPro" id="IPR021520">
    <property type="entry name" value="Stealth_CR2"/>
</dbReference>
<evidence type="ECO:0000256" key="2">
    <source>
        <dbReference type="ARBA" id="ARBA00022679"/>
    </source>
</evidence>
<dbReference type="InterPro" id="IPR031356">
    <property type="entry name" value="Stealth_CR4"/>
</dbReference>
<dbReference type="GO" id="GO:0016772">
    <property type="term" value="F:transferase activity, transferring phosphorus-containing groups"/>
    <property type="evidence" value="ECO:0007669"/>
    <property type="project" value="InterPro"/>
</dbReference>
<evidence type="ECO:0008006" key="10">
    <source>
        <dbReference type="Google" id="ProtNLM"/>
    </source>
</evidence>
<keyword evidence="4" id="KW-0732">Signal</keyword>
<feature type="signal peptide" evidence="4">
    <location>
        <begin position="1"/>
        <end position="17"/>
    </location>
</feature>
<name>A0A024GAC0_9STRA</name>
<dbReference type="PANTHER" id="PTHR24045:SF0">
    <property type="entry name" value="N-ACETYLGLUCOSAMINE-1-PHOSPHOTRANSFERASE SUBUNITS ALPHA_BETA"/>
    <property type="match status" value="1"/>
</dbReference>
<reference evidence="8 9" key="1">
    <citation type="submission" date="2012-05" db="EMBL/GenBank/DDBJ databases">
        <title>Recombination and specialization in a pathogen metapopulation.</title>
        <authorList>
            <person name="Gardiner A."/>
            <person name="Kemen E."/>
            <person name="Schultz-Larsen T."/>
            <person name="MacLean D."/>
            <person name="Van Oosterhout C."/>
            <person name="Jones J.D.G."/>
        </authorList>
    </citation>
    <scope>NUCLEOTIDE SEQUENCE [LARGE SCALE GENOMIC DNA]</scope>
    <source>
        <strain evidence="8 9">Ac Nc2</strain>
    </source>
</reference>
<dbReference type="OrthoDB" id="263283at2759"/>
<dbReference type="EMBL" id="CAIX01000056">
    <property type="protein sequence ID" value="CCI43806.1"/>
    <property type="molecule type" value="Genomic_DNA"/>
</dbReference>
<evidence type="ECO:0000259" key="6">
    <source>
        <dbReference type="Pfam" id="PF17102"/>
    </source>
</evidence>